<keyword evidence="2" id="KW-0472">Membrane</keyword>
<keyword evidence="2" id="KW-1133">Transmembrane helix</keyword>
<feature type="transmembrane region" description="Helical" evidence="2">
    <location>
        <begin position="23"/>
        <end position="42"/>
    </location>
</feature>
<evidence type="ECO:0000313" key="4">
    <source>
        <dbReference type="Proteomes" id="UP000597338"/>
    </source>
</evidence>
<evidence type="ECO:0000313" key="3">
    <source>
        <dbReference type="EMBL" id="GGC23323.1"/>
    </source>
</evidence>
<reference evidence="4" key="1">
    <citation type="journal article" date="2019" name="Int. J. Syst. Evol. Microbiol.">
        <title>The Global Catalogue of Microorganisms (GCM) 10K type strain sequencing project: providing services to taxonomists for standard genome sequencing and annotation.</title>
        <authorList>
            <consortium name="The Broad Institute Genomics Platform"/>
            <consortium name="The Broad Institute Genome Sequencing Center for Infectious Disease"/>
            <person name="Wu L."/>
            <person name="Ma J."/>
        </authorList>
    </citation>
    <scope>NUCLEOTIDE SEQUENCE [LARGE SCALE GENOMIC DNA]</scope>
    <source>
        <strain evidence="4">CGMCC 1.15342</strain>
    </source>
</reference>
<name>A0ABQ1LFY8_9SPHI</name>
<evidence type="ECO:0000256" key="2">
    <source>
        <dbReference type="SAM" id="Phobius"/>
    </source>
</evidence>
<comment type="caution">
    <text evidence="3">The sequence shown here is derived from an EMBL/GenBank/DDBJ whole genome shotgun (WGS) entry which is preliminary data.</text>
</comment>
<keyword evidence="2" id="KW-0812">Transmembrane</keyword>
<gene>
    <name evidence="3" type="ORF">GCM10011386_14040</name>
</gene>
<organism evidence="3 4">
    <name type="scientific">Parapedobacter defluvii</name>
    <dbReference type="NCBI Taxonomy" id="2045106"/>
    <lineage>
        <taxon>Bacteria</taxon>
        <taxon>Pseudomonadati</taxon>
        <taxon>Bacteroidota</taxon>
        <taxon>Sphingobacteriia</taxon>
        <taxon>Sphingobacteriales</taxon>
        <taxon>Sphingobacteriaceae</taxon>
        <taxon>Parapedobacter</taxon>
    </lineage>
</organism>
<keyword evidence="4" id="KW-1185">Reference proteome</keyword>
<evidence type="ECO:0000256" key="1">
    <source>
        <dbReference type="SAM" id="MobiDB-lite"/>
    </source>
</evidence>
<feature type="compositionally biased region" description="Basic and acidic residues" evidence="1">
    <location>
        <begin position="52"/>
        <end position="81"/>
    </location>
</feature>
<accession>A0ABQ1LFY8</accession>
<dbReference type="Proteomes" id="UP000597338">
    <property type="component" value="Unassembled WGS sequence"/>
</dbReference>
<protein>
    <submittedName>
        <fullName evidence="3">Uncharacterized protein</fullName>
    </submittedName>
</protein>
<dbReference type="EMBL" id="BMIK01000003">
    <property type="protein sequence ID" value="GGC23323.1"/>
    <property type="molecule type" value="Genomic_DNA"/>
</dbReference>
<feature type="region of interest" description="Disordered" evidence="1">
    <location>
        <begin position="52"/>
        <end position="87"/>
    </location>
</feature>
<proteinExistence type="predicted"/>
<sequence>MFPGCDDWIGTEAGKNQSINTKLLNVVIFGYISGISFKYLILQEINYTIMTKDKGSKKEGGKKAAVKSLKEKRAGKKEKQAEKRRKD</sequence>